<reference evidence="4 5" key="1">
    <citation type="submission" date="2016-07" db="EMBL/GenBank/DDBJ databases">
        <title>Draft Genome Sequence of Methylobrevis pamukkalensis PK2.</title>
        <authorList>
            <person name="Vasilenko O.V."/>
            <person name="Doronina N.V."/>
            <person name="Shmareva M.N."/>
            <person name="Tarlachkov S.V."/>
            <person name="Mustakhimov I."/>
            <person name="Trotsenko Y.A."/>
        </authorList>
    </citation>
    <scope>NUCLEOTIDE SEQUENCE [LARGE SCALE GENOMIC DNA]</scope>
    <source>
        <strain evidence="4 5">PK2</strain>
    </source>
</reference>
<comment type="caution">
    <text evidence="4">The sequence shown here is derived from an EMBL/GenBank/DDBJ whole genome shotgun (WGS) entry which is preliminary data.</text>
</comment>
<evidence type="ECO:0000313" key="4">
    <source>
        <dbReference type="EMBL" id="ODN71005.1"/>
    </source>
</evidence>
<dbReference type="GO" id="GO:0004370">
    <property type="term" value="F:glycerol kinase activity"/>
    <property type="evidence" value="ECO:0007669"/>
    <property type="project" value="UniProtKB-EC"/>
</dbReference>
<dbReference type="PATRIC" id="fig|1439726.3.peg.1730"/>
<sequence>MGDLVVAVDVGTTSARAGVFAADGTCLARAEHPIRLHRPREGEAEHESEDIWRAVCAGVREARRLADVAPERIAGIAFDATCSLVLRDRDGAPVTVSVTGQAACDTIVWLDHRAVAEAAECTATGHRVLDAIGGVMSPEMQVPKLMWLKRHLPHSWARAGLIFDLADFLAWKATGSEARSVCTLVCKWTYLAHEAEGWQRDFLRAVGLDDLLQKGGLPAHASAVADDLGPLSPAAAEALGLTTRCRVGAGMIDAHAGALGVIGALARGASGSTAMWR</sequence>
<evidence type="ECO:0000313" key="5">
    <source>
        <dbReference type="Proteomes" id="UP000094622"/>
    </source>
</evidence>
<proteinExistence type="predicted"/>
<dbReference type="EC" id="2.7.1.30" evidence="4"/>
<dbReference type="PANTHER" id="PTHR43435:SF4">
    <property type="entry name" value="FGGY CARBOHYDRATE KINASE DOMAIN-CONTAINING PROTEIN"/>
    <property type="match status" value="1"/>
</dbReference>
<keyword evidence="5" id="KW-1185">Reference proteome</keyword>
<dbReference type="GO" id="GO:0019321">
    <property type="term" value="P:pentose metabolic process"/>
    <property type="evidence" value="ECO:0007669"/>
    <property type="project" value="TreeGrafter"/>
</dbReference>
<protein>
    <submittedName>
        <fullName evidence="4">Glycerol kinase</fullName>
        <ecNumber evidence="4">2.7.1.30</ecNumber>
    </submittedName>
</protein>
<dbReference type="GO" id="GO:0005737">
    <property type="term" value="C:cytoplasm"/>
    <property type="evidence" value="ECO:0007669"/>
    <property type="project" value="TreeGrafter"/>
</dbReference>
<evidence type="ECO:0000259" key="3">
    <source>
        <dbReference type="Pfam" id="PF00370"/>
    </source>
</evidence>
<dbReference type="AlphaFoldDB" id="A0A1E3H4C2"/>
<dbReference type="EMBL" id="MCRJ01000032">
    <property type="protein sequence ID" value="ODN71005.1"/>
    <property type="molecule type" value="Genomic_DNA"/>
</dbReference>
<gene>
    <name evidence="4" type="primary">glpK_2</name>
    <name evidence="4" type="ORF">A6302_01639</name>
</gene>
<dbReference type="GO" id="GO:0019150">
    <property type="term" value="F:D-ribulokinase activity"/>
    <property type="evidence" value="ECO:0007669"/>
    <property type="project" value="TreeGrafter"/>
</dbReference>
<keyword evidence="1 4" id="KW-0808">Transferase</keyword>
<dbReference type="SUPFAM" id="SSF53067">
    <property type="entry name" value="Actin-like ATPase domain"/>
    <property type="match status" value="1"/>
</dbReference>
<dbReference type="Pfam" id="PF00370">
    <property type="entry name" value="FGGY_N"/>
    <property type="match status" value="1"/>
</dbReference>
<evidence type="ECO:0000256" key="1">
    <source>
        <dbReference type="ARBA" id="ARBA00022679"/>
    </source>
</evidence>
<evidence type="ECO:0000256" key="2">
    <source>
        <dbReference type="ARBA" id="ARBA00022777"/>
    </source>
</evidence>
<dbReference type="PANTHER" id="PTHR43435">
    <property type="entry name" value="RIBULOKINASE"/>
    <property type="match status" value="1"/>
</dbReference>
<name>A0A1E3H4C2_9HYPH</name>
<organism evidence="4 5">
    <name type="scientific">Methylobrevis pamukkalensis</name>
    <dbReference type="NCBI Taxonomy" id="1439726"/>
    <lineage>
        <taxon>Bacteria</taxon>
        <taxon>Pseudomonadati</taxon>
        <taxon>Pseudomonadota</taxon>
        <taxon>Alphaproteobacteria</taxon>
        <taxon>Hyphomicrobiales</taxon>
        <taxon>Pleomorphomonadaceae</taxon>
        <taxon>Methylobrevis</taxon>
    </lineage>
</organism>
<dbReference type="Gene3D" id="3.30.420.40">
    <property type="match status" value="1"/>
</dbReference>
<keyword evidence="2 4" id="KW-0418">Kinase</keyword>
<accession>A0A1E3H4C2</accession>
<dbReference type="InterPro" id="IPR018484">
    <property type="entry name" value="FGGY_N"/>
</dbReference>
<feature type="domain" description="Carbohydrate kinase FGGY N-terminal" evidence="3">
    <location>
        <begin position="5"/>
        <end position="260"/>
    </location>
</feature>
<dbReference type="InterPro" id="IPR043129">
    <property type="entry name" value="ATPase_NBD"/>
</dbReference>
<dbReference type="Proteomes" id="UP000094622">
    <property type="component" value="Unassembled WGS sequence"/>
</dbReference>